<dbReference type="EMBL" id="CAJNDS010000808">
    <property type="protein sequence ID" value="CAE7235417.1"/>
    <property type="molecule type" value="Genomic_DNA"/>
</dbReference>
<keyword evidence="2" id="KW-1185">Reference proteome</keyword>
<reference evidence="1" key="1">
    <citation type="submission" date="2021-02" db="EMBL/GenBank/DDBJ databases">
        <authorList>
            <person name="Dougan E. K."/>
            <person name="Rhodes N."/>
            <person name="Thang M."/>
            <person name="Chan C."/>
        </authorList>
    </citation>
    <scope>NUCLEOTIDE SEQUENCE</scope>
</reference>
<protein>
    <submittedName>
        <fullName evidence="1">Uncharacterized protein</fullName>
    </submittedName>
</protein>
<name>A0A812KYW4_9DINO</name>
<evidence type="ECO:0000313" key="2">
    <source>
        <dbReference type="Proteomes" id="UP000604046"/>
    </source>
</evidence>
<gene>
    <name evidence="1" type="ORF">SNAT2548_LOCUS10040</name>
</gene>
<dbReference type="Proteomes" id="UP000604046">
    <property type="component" value="Unassembled WGS sequence"/>
</dbReference>
<comment type="caution">
    <text evidence="1">The sequence shown here is derived from an EMBL/GenBank/DDBJ whole genome shotgun (WGS) entry which is preliminary data.</text>
</comment>
<accession>A0A812KYW4</accession>
<sequence length="157" mass="17706">MGCSRSPHVQDAVRAALLGSPLDGDFRIAFKLKPRFQVEDLVLLASREFPCSLEPPGVDCNVVRCARRNVLGTAAKHYLACTARGNKWKCVWVVATFRPSQAFWFMMAAPTGISTNLLQLWQVLGARMRCNALWTMPWFAHRTLLPSVGRFWGQRVE</sequence>
<proteinExistence type="predicted"/>
<organism evidence="1 2">
    <name type="scientific">Symbiodinium natans</name>
    <dbReference type="NCBI Taxonomy" id="878477"/>
    <lineage>
        <taxon>Eukaryota</taxon>
        <taxon>Sar</taxon>
        <taxon>Alveolata</taxon>
        <taxon>Dinophyceae</taxon>
        <taxon>Suessiales</taxon>
        <taxon>Symbiodiniaceae</taxon>
        <taxon>Symbiodinium</taxon>
    </lineage>
</organism>
<evidence type="ECO:0000313" key="1">
    <source>
        <dbReference type="EMBL" id="CAE7235417.1"/>
    </source>
</evidence>
<dbReference type="AlphaFoldDB" id="A0A812KYW4"/>